<protein>
    <submittedName>
        <fullName evidence="1">Uncharacterized protein</fullName>
    </submittedName>
</protein>
<comment type="caution">
    <text evidence="1">The sequence shown here is derived from an EMBL/GenBank/DDBJ whole genome shotgun (WGS) entry which is preliminary data.</text>
</comment>
<evidence type="ECO:0000313" key="1">
    <source>
        <dbReference type="EMBL" id="ECU8570181.1"/>
    </source>
</evidence>
<sequence length="65" mass="7525">MLTGGGVVWGEREIRNRRKPDLRGRKDANNMIIKNTHKIISDMIFIIDEKTISDIIINQEHTNHA</sequence>
<dbReference type="EMBL" id="AAKRGO010000011">
    <property type="protein sequence ID" value="ECU8570181.1"/>
    <property type="molecule type" value="Genomic_DNA"/>
</dbReference>
<accession>A0A607FD33</accession>
<dbReference type="AlphaFoldDB" id="A0A607FD33"/>
<reference evidence="1" key="1">
    <citation type="submission" date="2018-08" db="EMBL/GenBank/DDBJ databases">
        <authorList>
            <consortium name="PulseNet: The National Subtyping Network for Foodborne Disease Surveillance"/>
            <person name="Tarr C.L."/>
            <person name="Trees E."/>
            <person name="Katz L.S."/>
            <person name="Carleton-Romer H.A."/>
            <person name="Stroika S."/>
            <person name="Kucerova Z."/>
            <person name="Roache K.F."/>
            <person name="Sabol A.L."/>
            <person name="Besser J."/>
            <person name="Gerner-Smidt P."/>
        </authorList>
    </citation>
    <scope>NUCLEOTIDE SEQUENCE</scope>
    <source>
        <strain evidence="1">PNUSAS008550</strain>
    </source>
</reference>
<proteinExistence type="predicted"/>
<gene>
    <name evidence="1" type="ORF">B7S91_23450</name>
</gene>
<organism evidence="1">
    <name type="scientific">Salmonella newport</name>
    <dbReference type="NCBI Taxonomy" id="108619"/>
    <lineage>
        <taxon>Bacteria</taxon>
        <taxon>Pseudomonadati</taxon>
        <taxon>Pseudomonadota</taxon>
        <taxon>Gammaproteobacteria</taxon>
        <taxon>Enterobacterales</taxon>
        <taxon>Enterobacteriaceae</taxon>
        <taxon>Salmonella</taxon>
    </lineage>
</organism>
<name>A0A607FD33_SALNE</name>